<dbReference type="Proteomes" id="UP000600918">
    <property type="component" value="Unassembled WGS sequence"/>
</dbReference>
<organism evidence="1 2">
    <name type="scientific">Vespula pensylvanica</name>
    <name type="common">Western yellow jacket</name>
    <name type="synonym">Wasp</name>
    <dbReference type="NCBI Taxonomy" id="30213"/>
    <lineage>
        <taxon>Eukaryota</taxon>
        <taxon>Metazoa</taxon>
        <taxon>Ecdysozoa</taxon>
        <taxon>Arthropoda</taxon>
        <taxon>Hexapoda</taxon>
        <taxon>Insecta</taxon>
        <taxon>Pterygota</taxon>
        <taxon>Neoptera</taxon>
        <taxon>Endopterygota</taxon>
        <taxon>Hymenoptera</taxon>
        <taxon>Apocrita</taxon>
        <taxon>Aculeata</taxon>
        <taxon>Vespoidea</taxon>
        <taxon>Vespidae</taxon>
        <taxon>Vespinae</taxon>
        <taxon>Vespula</taxon>
    </lineage>
</organism>
<evidence type="ECO:0000313" key="1">
    <source>
        <dbReference type="EMBL" id="KAF7425757.1"/>
    </source>
</evidence>
<accession>A0A834UAJ0</accession>
<dbReference type="AlphaFoldDB" id="A0A834UAJ0"/>
<sequence length="267" mass="30288">MLNSWKLDNRKSCYSLIVNLPAQLAATLLAKLHPISRENNEEATSDNLSLPYLTEFQEDGVKVPGVCPTREGLTKVLPPSLTVEEVLEYAATLVNACSRGLRANQYLINRAIKPRLKGDSSFANGEGSLVHSPFPFLSLSLRIRPELKLRMLEFSTHHLPIRLPAYRRLPFYEHSIFTDTTSATSQACDWPTDIHQFLWVTVCGLLQNETKPGRWFKIFCMPDLAASLKRLRRMPGLDASIDAYVPSTTNELDPFQDNWKRADLTEW</sequence>
<protein>
    <submittedName>
        <fullName evidence="1">Uncharacterized protein</fullName>
    </submittedName>
</protein>
<reference evidence="1" key="1">
    <citation type="journal article" date="2020" name="G3 (Bethesda)">
        <title>High-Quality Assemblies for Three Invasive Social Wasps from the &lt;i&gt;Vespula&lt;/i&gt; Genus.</title>
        <authorList>
            <person name="Harrop T.W.R."/>
            <person name="Guhlin J."/>
            <person name="McLaughlin G.M."/>
            <person name="Permina E."/>
            <person name="Stockwell P."/>
            <person name="Gilligan J."/>
            <person name="Le Lec M.F."/>
            <person name="Gruber M.A.M."/>
            <person name="Quinn O."/>
            <person name="Lovegrove M."/>
            <person name="Duncan E.J."/>
            <person name="Remnant E.J."/>
            <person name="Van Eeckhoven J."/>
            <person name="Graham B."/>
            <person name="Knapp R.A."/>
            <person name="Langford K.W."/>
            <person name="Kronenberg Z."/>
            <person name="Press M.O."/>
            <person name="Eacker S.M."/>
            <person name="Wilson-Rankin E.E."/>
            <person name="Purcell J."/>
            <person name="Lester P.J."/>
            <person name="Dearden P.K."/>
        </authorList>
    </citation>
    <scope>NUCLEOTIDE SEQUENCE</scope>
    <source>
        <strain evidence="1">Volc-1</strain>
    </source>
</reference>
<keyword evidence="2" id="KW-1185">Reference proteome</keyword>
<evidence type="ECO:0000313" key="2">
    <source>
        <dbReference type="Proteomes" id="UP000600918"/>
    </source>
</evidence>
<comment type="caution">
    <text evidence="1">The sequence shown here is derived from an EMBL/GenBank/DDBJ whole genome shotgun (WGS) entry which is preliminary data.</text>
</comment>
<proteinExistence type="predicted"/>
<name>A0A834UAJ0_VESPE</name>
<dbReference type="EMBL" id="JACSDY010000006">
    <property type="protein sequence ID" value="KAF7425757.1"/>
    <property type="molecule type" value="Genomic_DNA"/>
</dbReference>
<gene>
    <name evidence="1" type="ORF">H0235_008195</name>
</gene>